<comment type="similarity">
    <text evidence="1">Belongs to the phosphatidylethanolamine-binding protein family.</text>
</comment>
<sequence>MNYRSICIFVVCVVSALIGVSLSEPQNQSKAKNTRRNPKNRSPLRRDGVVPDIIDSVPKDKITVKYSSGLEVKFGNELTPTQVKTKPVVDWPADNSSYYTLVMTDPDAPSREDPIFGQYKHWLVINIPGNDVAKGRTLAKYKGSGPPQGTGLHRYIFLVYKQPEIINSTEATVASNSLTGRPLFKVREFAKKNNLGEPAAVNYFQAKFDGTLG</sequence>
<dbReference type="Proteomes" id="UP000728032">
    <property type="component" value="Unassembled WGS sequence"/>
</dbReference>
<dbReference type="EMBL" id="OC942112">
    <property type="protein sequence ID" value="CAD7662325.1"/>
    <property type="molecule type" value="Genomic_DNA"/>
</dbReference>
<dbReference type="PANTHER" id="PTHR11362:SF82">
    <property type="entry name" value="PHOSPHATIDYLETHANOLAMINE-BINDING PROTEIN 4"/>
    <property type="match status" value="1"/>
</dbReference>
<dbReference type="OrthoDB" id="2506647at2759"/>
<dbReference type="InterPro" id="IPR008914">
    <property type="entry name" value="PEBP"/>
</dbReference>
<dbReference type="AlphaFoldDB" id="A0A7R9QYU4"/>
<dbReference type="InterPro" id="IPR036610">
    <property type="entry name" value="PEBP-like_sf"/>
</dbReference>
<evidence type="ECO:0008006" key="6">
    <source>
        <dbReference type="Google" id="ProtNLM"/>
    </source>
</evidence>
<evidence type="ECO:0000313" key="4">
    <source>
        <dbReference type="EMBL" id="CAD7662325.1"/>
    </source>
</evidence>
<evidence type="ECO:0000313" key="5">
    <source>
        <dbReference type="Proteomes" id="UP000728032"/>
    </source>
</evidence>
<dbReference type="EMBL" id="CAJPVJ010027287">
    <property type="protein sequence ID" value="CAG2179461.1"/>
    <property type="molecule type" value="Genomic_DNA"/>
</dbReference>
<organism evidence="4">
    <name type="scientific">Oppiella nova</name>
    <dbReference type="NCBI Taxonomy" id="334625"/>
    <lineage>
        <taxon>Eukaryota</taxon>
        <taxon>Metazoa</taxon>
        <taxon>Ecdysozoa</taxon>
        <taxon>Arthropoda</taxon>
        <taxon>Chelicerata</taxon>
        <taxon>Arachnida</taxon>
        <taxon>Acari</taxon>
        <taxon>Acariformes</taxon>
        <taxon>Sarcoptiformes</taxon>
        <taxon>Oribatida</taxon>
        <taxon>Brachypylina</taxon>
        <taxon>Oppioidea</taxon>
        <taxon>Oppiidae</taxon>
        <taxon>Oppiella</taxon>
    </lineage>
</organism>
<feature type="signal peptide" evidence="3">
    <location>
        <begin position="1"/>
        <end position="23"/>
    </location>
</feature>
<feature type="region of interest" description="Disordered" evidence="2">
    <location>
        <begin position="25"/>
        <end position="48"/>
    </location>
</feature>
<gene>
    <name evidence="4" type="ORF">ONB1V03_LOCUS18885</name>
</gene>
<feature type="compositionally biased region" description="Basic residues" evidence="2">
    <location>
        <begin position="32"/>
        <end position="43"/>
    </location>
</feature>
<evidence type="ECO:0000256" key="1">
    <source>
        <dbReference type="ARBA" id="ARBA00007091"/>
    </source>
</evidence>
<dbReference type="InterPro" id="IPR035810">
    <property type="entry name" value="PEBP_euk"/>
</dbReference>
<evidence type="ECO:0000256" key="2">
    <source>
        <dbReference type="SAM" id="MobiDB-lite"/>
    </source>
</evidence>
<dbReference type="Pfam" id="PF01161">
    <property type="entry name" value="PBP"/>
    <property type="match status" value="1"/>
</dbReference>
<dbReference type="CDD" id="cd00866">
    <property type="entry name" value="PEBP_euk"/>
    <property type="match status" value="1"/>
</dbReference>
<accession>A0A7R9QYU4</accession>
<feature type="chain" id="PRO_5036403861" description="Phosphatidylethanolamine-binding protein" evidence="3">
    <location>
        <begin position="24"/>
        <end position="213"/>
    </location>
</feature>
<dbReference type="PROSITE" id="PS01220">
    <property type="entry name" value="PBP"/>
    <property type="match status" value="1"/>
</dbReference>
<protein>
    <recommendedName>
        <fullName evidence="6">Phosphatidylethanolamine-binding protein</fullName>
    </recommendedName>
</protein>
<proteinExistence type="inferred from homology"/>
<evidence type="ECO:0000256" key="3">
    <source>
        <dbReference type="SAM" id="SignalP"/>
    </source>
</evidence>
<reference evidence="4" key="1">
    <citation type="submission" date="2020-11" db="EMBL/GenBank/DDBJ databases">
        <authorList>
            <person name="Tran Van P."/>
        </authorList>
    </citation>
    <scope>NUCLEOTIDE SEQUENCE</scope>
</reference>
<dbReference type="SUPFAM" id="SSF49777">
    <property type="entry name" value="PEBP-like"/>
    <property type="match status" value="1"/>
</dbReference>
<dbReference type="PANTHER" id="PTHR11362">
    <property type="entry name" value="PHOSPHATIDYLETHANOLAMINE-BINDING PROTEIN"/>
    <property type="match status" value="1"/>
</dbReference>
<dbReference type="Gene3D" id="3.90.280.10">
    <property type="entry name" value="PEBP-like"/>
    <property type="match status" value="1"/>
</dbReference>
<keyword evidence="5" id="KW-1185">Reference proteome</keyword>
<keyword evidence="3" id="KW-0732">Signal</keyword>
<name>A0A7R9QYU4_9ACAR</name>
<dbReference type="InterPro" id="IPR001858">
    <property type="entry name" value="Phosphatidylethanolamine-bd_CS"/>
</dbReference>